<dbReference type="EC" id="7.1.1.2" evidence="3 17"/>
<dbReference type="GeneID" id="30513946"/>
<evidence type="ECO:0000256" key="7">
    <source>
        <dbReference type="ARBA" id="ARBA00022692"/>
    </source>
</evidence>
<keyword evidence="11 17" id="KW-1133">Transmembrane helix</keyword>
<evidence type="ECO:0000313" key="21">
    <source>
        <dbReference type="EMBL" id="APD14850.1"/>
    </source>
</evidence>
<feature type="transmembrane region" description="Helical" evidence="17">
    <location>
        <begin position="563"/>
        <end position="580"/>
    </location>
</feature>
<keyword evidence="7 17" id="KW-0812">Transmembrane</keyword>
<dbReference type="RefSeq" id="YP_009328076.1">
    <property type="nucleotide sequence ID" value="NC_032075.1"/>
</dbReference>
<keyword evidence="5 17" id="KW-0813">Transport</keyword>
<comment type="function">
    <text evidence="1">Core subunit of the mitochondrial membrane respiratory chain NADH dehydrogenase (Complex I) that is believed to belong to the minimal assembly required for catalysis. Complex I functions in the transfer of electrons from NADH to the respiratory chain. The immediate electron acceptor for the enzyme is believed to be ubiquinone.</text>
</comment>
<comment type="function">
    <text evidence="17">Core subunit of the mitochondrial membrane respiratory chain NADH dehydrogenase (Complex I) which catalyzes electron transfer from NADH through the respiratory chain, using ubiquinone as an electron acceptor. Essential for the catalytic activity and assembly of complex I.</text>
</comment>
<evidence type="ECO:0000256" key="9">
    <source>
        <dbReference type="ARBA" id="ARBA00022967"/>
    </source>
</evidence>
<comment type="subcellular location">
    <subcellularLocation>
        <location evidence="2">Mitochondrion inner membrane</location>
        <topology evidence="2">Multi-pass membrane protein</topology>
    </subcellularLocation>
</comment>
<dbReference type="PANTHER" id="PTHR42829">
    <property type="entry name" value="NADH-UBIQUINONE OXIDOREDUCTASE CHAIN 5"/>
    <property type="match status" value="1"/>
</dbReference>
<feature type="transmembrane region" description="Helical" evidence="17">
    <location>
        <begin position="276"/>
        <end position="296"/>
    </location>
</feature>
<dbReference type="GO" id="GO:0015990">
    <property type="term" value="P:electron transport coupled proton transport"/>
    <property type="evidence" value="ECO:0007669"/>
    <property type="project" value="TreeGrafter"/>
</dbReference>
<keyword evidence="14 17" id="KW-0496">Mitochondrion</keyword>
<dbReference type="InterPro" id="IPR010934">
    <property type="entry name" value="NADH_DH_su5_C"/>
</dbReference>
<evidence type="ECO:0000256" key="8">
    <source>
        <dbReference type="ARBA" id="ARBA00022792"/>
    </source>
</evidence>
<evidence type="ECO:0000259" key="18">
    <source>
        <dbReference type="Pfam" id="PF00361"/>
    </source>
</evidence>
<evidence type="ECO:0000259" key="19">
    <source>
        <dbReference type="Pfam" id="PF00662"/>
    </source>
</evidence>
<keyword evidence="9" id="KW-1278">Translocase</keyword>
<dbReference type="Pfam" id="PF06455">
    <property type="entry name" value="NADH5_C"/>
    <property type="match status" value="1"/>
</dbReference>
<geneLocation type="mitochondrion" evidence="21"/>
<feature type="transmembrane region" description="Helical" evidence="17">
    <location>
        <begin position="302"/>
        <end position="322"/>
    </location>
</feature>
<feature type="transmembrane region" description="Helical" evidence="17">
    <location>
        <begin position="466"/>
        <end position="485"/>
    </location>
</feature>
<dbReference type="GO" id="GO:0005743">
    <property type="term" value="C:mitochondrial inner membrane"/>
    <property type="evidence" value="ECO:0007669"/>
    <property type="project" value="UniProtKB-SubCell"/>
</dbReference>
<keyword evidence="15 17" id="KW-0472">Membrane</keyword>
<feature type="domain" description="NADH:quinone oxidoreductase/Mrp antiporter transmembrane" evidence="18">
    <location>
        <begin position="111"/>
        <end position="388"/>
    </location>
</feature>
<evidence type="ECO:0000256" key="6">
    <source>
        <dbReference type="ARBA" id="ARBA00022660"/>
    </source>
</evidence>
<evidence type="ECO:0000259" key="20">
    <source>
        <dbReference type="Pfam" id="PF06455"/>
    </source>
</evidence>
<dbReference type="PANTHER" id="PTHR42829:SF2">
    <property type="entry name" value="NADH-UBIQUINONE OXIDOREDUCTASE CHAIN 5"/>
    <property type="match status" value="1"/>
</dbReference>
<feature type="transmembrane region" description="Helical" evidence="17">
    <location>
        <begin position="54"/>
        <end position="78"/>
    </location>
</feature>
<evidence type="ECO:0000256" key="10">
    <source>
        <dbReference type="ARBA" id="ARBA00022982"/>
    </source>
</evidence>
<evidence type="ECO:0000256" key="17">
    <source>
        <dbReference type="RuleBase" id="RU003404"/>
    </source>
</evidence>
<organism evidence="21">
    <name type="scientific">Euborellia arcanum</name>
    <dbReference type="NCBI Taxonomy" id="1610841"/>
    <lineage>
        <taxon>Eukaryota</taxon>
        <taxon>Metazoa</taxon>
        <taxon>Ecdysozoa</taxon>
        <taxon>Arthropoda</taxon>
        <taxon>Hexapoda</taxon>
        <taxon>Insecta</taxon>
        <taxon>Pterygota</taxon>
        <taxon>Neoptera</taxon>
        <taxon>Polyneoptera</taxon>
        <taxon>Dermaptera</taxon>
        <taxon>Neodermaptera</taxon>
        <taxon>Epidermaptera</taxon>
        <taxon>Anisolabidoidea</taxon>
        <taxon>Anisolabididae</taxon>
        <taxon>Euborellia</taxon>
    </lineage>
</organism>
<evidence type="ECO:0000256" key="15">
    <source>
        <dbReference type="ARBA" id="ARBA00023136"/>
    </source>
</evidence>
<dbReference type="GO" id="GO:0042773">
    <property type="term" value="P:ATP synthesis coupled electron transport"/>
    <property type="evidence" value="ECO:0007669"/>
    <property type="project" value="InterPro"/>
</dbReference>
<evidence type="ECO:0000256" key="13">
    <source>
        <dbReference type="ARBA" id="ARBA00023075"/>
    </source>
</evidence>
<comment type="similarity">
    <text evidence="17">Belongs to the complex I subunit 5 family.</text>
</comment>
<feature type="transmembrane region" description="Helical" evidence="17">
    <location>
        <begin position="12"/>
        <end position="34"/>
    </location>
</feature>
<evidence type="ECO:0000256" key="14">
    <source>
        <dbReference type="ARBA" id="ARBA00023128"/>
    </source>
</evidence>
<feature type="transmembrane region" description="Helical" evidence="17">
    <location>
        <begin position="90"/>
        <end position="110"/>
    </location>
</feature>
<gene>
    <name evidence="21" type="primary">ND5</name>
</gene>
<evidence type="ECO:0000256" key="5">
    <source>
        <dbReference type="ARBA" id="ARBA00022448"/>
    </source>
</evidence>
<dbReference type="PRINTS" id="PR01434">
    <property type="entry name" value="NADHDHGNASE5"/>
</dbReference>
<keyword evidence="13 17" id="KW-0830">Ubiquinone</keyword>
<feature type="transmembrane region" description="Helical" evidence="17">
    <location>
        <begin position="116"/>
        <end position="135"/>
    </location>
</feature>
<reference evidence="21" key="1">
    <citation type="journal article" date="2016" name="Sci. Rep.">
        <title>Molecular phylogeny of Polyneoptera (Insecta) inferred from expanded mitogenomic data.</title>
        <authorList>
            <person name="Song N."/>
            <person name="Li H."/>
            <person name="Song F."/>
            <person name="Cai W."/>
        </authorList>
    </citation>
    <scope>NUCLEOTIDE SEQUENCE</scope>
</reference>
<comment type="catalytic activity">
    <reaction evidence="16 17">
        <text>a ubiquinone + NADH + 5 H(+)(in) = a ubiquinol + NAD(+) + 4 H(+)(out)</text>
        <dbReference type="Rhea" id="RHEA:29091"/>
        <dbReference type="Rhea" id="RHEA-COMP:9565"/>
        <dbReference type="Rhea" id="RHEA-COMP:9566"/>
        <dbReference type="ChEBI" id="CHEBI:15378"/>
        <dbReference type="ChEBI" id="CHEBI:16389"/>
        <dbReference type="ChEBI" id="CHEBI:17976"/>
        <dbReference type="ChEBI" id="CHEBI:57540"/>
        <dbReference type="ChEBI" id="CHEBI:57945"/>
        <dbReference type="EC" id="7.1.1.2"/>
    </reaction>
</comment>
<dbReference type="InterPro" id="IPR001516">
    <property type="entry name" value="Proton_antipo_N"/>
</dbReference>
<accession>A0A1J0M4C7</accession>
<dbReference type="EMBL" id="KX673196">
    <property type="protein sequence ID" value="APD14850.1"/>
    <property type="molecule type" value="Genomic_DNA"/>
</dbReference>
<feature type="transmembrane region" description="Helical" evidence="17">
    <location>
        <begin position="497"/>
        <end position="515"/>
    </location>
</feature>
<evidence type="ECO:0000256" key="3">
    <source>
        <dbReference type="ARBA" id="ARBA00012944"/>
    </source>
</evidence>
<dbReference type="AlphaFoldDB" id="A0A1J0M4C7"/>
<evidence type="ECO:0000256" key="16">
    <source>
        <dbReference type="ARBA" id="ARBA00049551"/>
    </source>
</evidence>
<proteinExistence type="inferred from homology"/>
<evidence type="ECO:0000256" key="2">
    <source>
        <dbReference type="ARBA" id="ARBA00004448"/>
    </source>
</evidence>
<feature type="transmembrane region" description="Helical" evidence="17">
    <location>
        <begin position="381"/>
        <end position="402"/>
    </location>
</feature>
<evidence type="ECO:0000256" key="12">
    <source>
        <dbReference type="ARBA" id="ARBA00023027"/>
    </source>
</evidence>
<protein>
    <recommendedName>
        <fullName evidence="4 17">NADH-ubiquinone oxidoreductase chain 5</fullName>
        <ecNumber evidence="3 17">7.1.1.2</ecNumber>
    </recommendedName>
</protein>
<keyword evidence="8" id="KW-0999">Mitochondrion inner membrane</keyword>
<keyword evidence="10" id="KW-0249">Electron transport</keyword>
<evidence type="ECO:0000256" key="4">
    <source>
        <dbReference type="ARBA" id="ARBA00021096"/>
    </source>
</evidence>
<dbReference type="GO" id="GO:0008137">
    <property type="term" value="F:NADH dehydrogenase (ubiquinone) activity"/>
    <property type="evidence" value="ECO:0007669"/>
    <property type="project" value="UniProtKB-EC"/>
</dbReference>
<dbReference type="Pfam" id="PF00361">
    <property type="entry name" value="Proton_antipo_M"/>
    <property type="match status" value="1"/>
</dbReference>
<feature type="domain" description="NADH-Ubiquinone oxidoreductase (complex I) chain 5 N-terminal" evidence="19">
    <location>
        <begin position="48"/>
        <end position="94"/>
    </location>
</feature>
<dbReference type="Pfam" id="PF00662">
    <property type="entry name" value="Proton_antipo_N"/>
    <property type="match status" value="1"/>
</dbReference>
<feature type="domain" description="NADH dehydrogenase subunit 5 C-terminal" evidence="20">
    <location>
        <begin position="397"/>
        <end position="579"/>
    </location>
</feature>
<feature type="transmembrane region" description="Helical" evidence="17">
    <location>
        <begin position="156"/>
        <end position="175"/>
    </location>
</feature>
<dbReference type="InterPro" id="IPR003945">
    <property type="entry name" value="NU5C-like"/>
</dbReference>
<evidence type="ECO:0000256" key="1">
    <source>
        <dbReference type="ARBA" id="ARBA00003257"/>
    </source>
</evidence>
<feature type="transmembrane region" description="Helical" evidence="17">
    <location>
        <begin position="219"/>
        <end position="237"/>
    </location>
</feature>
<feature type="transmembrane region" description="Helical" evidence="17">
    <location>
        <begin position="423"/>
        <end position="446"/>
    </location>
</feature>
<feature type="transmembrane region" description="Helical" evidence="17">
    <location>
        <begin position="181"/>
        <end position="198"/>
    </location>
</feature>
<keyword evidence="6" id="KW-0679">Respiratory chain</keyword>
<keyword evidence="12 17" id="KW-0520">NAD</keyword>
<evidence type="ECO:0000256" key="11">
    <source>
        <dbReference type="ARBA" id="ARBA00022989"/>
    </source>
</evidence>
<feature type="transmembrane region" description="Helical" evidence="17">
    <location>
        <begin position="343"/>
        <end position="361"/>
    </location>
</feature>
<dbReference type="GO" id="GO:0003954">
    <property type="term" value="F:NADH dehydrogenase activity"/>
    <property type="evidence" value="ECO:0007669"/>
    <property type="project" value="TreeGrafter"/>
</dbReference>
<name>A0A1J0M4C7_9NEOP</name>
<feature type="transmembrane region" description="Helical" evidence="17">
    <location>
        <begin position="249"/>
        <end position="269"/>
    </location>
</feature>
<dbReference type="InterPro" id="IPR001750">
    <property type="entry name" value="ND/Mrp_TM"/>
</dbReference>
<sequence length="581" mass="66124">MIKITNCIKITYISAIPLFSLSLILFSLGTHFIMNNYQLFMEWEITSLNSSSMMMVIYLDWISLMFASTVLAISSLILVYSQGYMMHDKYLQRFIMIILLFVASMMFLIISPNMMSILIGWDGLGLVSYCLVIYYQSNKSFNAGMLTALTNRIGDVMILMTIICMFQMGSWNFLFYLDTPFMKMNMMIMFMVMIAALTKSAQIPFSAWLPAAMAAPTPVSSLVHSSTLVTAGVFLLIRFNKELMTSDLSYILLMTGTMTMFMAGLAANMENDLKKIIALSTLSQLGLMMSILAMGFPNLALFHLITHALFKALLFMCAGHMIHSMTDNQDIRLMGAISSTMPMTISCFTLANLSLCGLPFLAGFYSKDLILEMVIMNKINYIPFMLFFASTGLTMSYTTRLMKSALTLNYKGTPTMSWANKDWEMTLPIMMLSMLALIGGSLMSWLITLTPPTMPMPLNFKMLTSYSILTGLLLGSILIHTPNKFFKLKNKMFQKYLWFSTDMWFMPLISTMGMIKTPLKYGMKYKKLWDQGWNELFIPQGLFQTLTKMASFTETWQMTSIKSIIYIMMIMFTMLIISYTF</sequence>
<dbReference type="CTD" id="4540"/>